<keyword evidence="3" id="KW-0732">Signal</keyword>
<feature type="chain" id="PRO_5045428106" description="Gram-positive cocci surface proteins LPxTG domain-containing protein" evidence="3">
    <location>
        <begin position="33"/>
        <end position="298"/>
    </location>
</feature>
<evidence type="ECO:0000313" key="5">
    <source>
        <dbReference type="Proteomes" id="UP001626628"/>
    </source>
</evidence>
<accession>A0ABZ2QTL7</accession>
<gene>
    <name evidence="4" type="ORF">WAB15_20745</name>
</gene>
<reference evidence="4 5" key="1">
    <citation type="submission" date="2024-03" db="EMBL/GenBank/DDBJ databases">
        <title>The complete genome of Streptomyces sirii sp.nov.</title>
        <authorList>
            <person name="Zakalyukina Y.V."/>
            <person name="Belik A.R."/>
            <person name="Biryukov M.V."/>
            <person name="Baturina O.A."/>
            <person name="Kabilov M.R."/>
        </authorList>
    </citation>
    <scope>NUCLEOTIDE SEQUENCE [LARGE SCALE GENOMIC DNA]</scope>
    <source>
        <strain evidence="4 5">BP-8</strain>
    </source>
</reference>
<evidence type="ECO:0008006" key="6">
    <source>
        <dbReference type="Google" id="ProtNLM"/>
    </source>
</evidence>
<dbReference type="Proteomes" id="UP001626628">
    <property type="component" value="Chromosome"/>
</dbReference>
<feature type="compositionally biased region" description="Basic residues" evidence="1">
    <location>
        <begin position="185"/>
        <end position="199"/>
    </location>
</feature>
<feature type="signal peptide" evidence="3">
    <location>
        <begin position="1"/>
        <end position="32"/>
    </location>
</feature>
<evidence type="ECO:0000256" key="1">
    <source>
        <dbReference type="SAM" id="MobiDB-lite"/>
    </source>
</evidence>
<organism evidence="4 5">
    <name type="scientific">Streptomyces sirii</name>
    <dbReference type="NCBI Taxonomy" id="3127701"/>
    <lineage>
        <taxon>Bacteria</taxon>
        <taxon>Bacillati</taxon>
        <taxon>Actinomycetota</taxon>
        <taxon>Actinomycetes</taxon>
        <taxon>Kitasatosporales</taxon>
        <taxon>Streptomycetaceae</taxon>
        <taxon>Streptomyces</taxon>
    </lineage>
</organism>
<dbReference type="EMBL" id="CP147982">
    <property type="protein sequence ID" value="WXK78232.1"/>
    <property type="molecule type" value="Genomic_DNA"/>
</dbReference>
<evidence type="ECO:0000256" key="2">
    <source>
        <dbReference type="SAM" id="Phobius"/>
    </source>
</evidence>
<feature type="transmembrane region" description="Helical" evidence="2">
    <location>
        <begin position="274"/>
        <end position="293"/>
    </location>
</feature>
<sequence>MVAPGFRSRIATGLLVAAVVLPVPAGATPAAASDRQATPADHPPKLTHPGDLPDDYASEILGPEDFAPEDFGPGDHLSDLSSFHGRSGAGRGHAGHPGAAMRFPELPDDFPRLPDFLAGIPHLPSHHHFGYGRWRHHLHHPFGPGFAMPDLPRFAPLRGDGESPRSGGPRSARPAGPRGTDRAHPRPGRHAPPPKRRARSGAEPRTGPSPARPSPPRHKAPKRPGERRYEAMSPHPRPTAGQNGTPMPGSTDDESAATATPYALEAPQAPVERVLPMGAGLALTGLGLAFLALRLRRR</sequence>
<feature type="region of interest" description="Disordered" evidence="1">
    <location>
        <begin position="29"/>
        <end position="103"/>
    </location>
</feature>
<keyword evidence="2" id="KW-0812">Transmembrane</keyword>
<feature type="region of interest" description="Disordered" evidence="1">
    <location>
        <begin position="153"/>
        <end position="264"/>
    </location>
</feature>
<evidence type="ECO:0000313" key="4">
    <source>
        <dbReference type="EMBL" id="WXK78232.1"/>
    </source>
</evidence>
<keyword evidence="2" id="KW-1133">Transmembrane helix</keyword>
<keyword evidence="5" id="KW-1185">Reference proteome</keyword>
<protein>
    <recommendedName>
        <fullName evidence="6">Gram-positive cocci surface proteins LPxTG domain-containing protein</fullName>
    </recommendedName>
</protein>
<evidence type="ECO:0000256" key="3">
    <source>
        <dbReference type="SAM" id="SignalP"/>
    </source>
</evidence>
<name>A0ABZ2QTL7_9ACTN</name>
<dbReference type="RefSeq" id="WP_407287154.1">
    <property type="nucleotide sequence ID" value="NZ_CP147982.1"/>
</dbReference>
<proteinExistence type="predicted"/>
<keyword evidence="2" id="KW-0472">Membrane</keyword>